<feature type="transmembrane region" description="Helical" evidence="7">
    <location>
        <begin position="95"/>
        <end position="117"/>
    </location>
</feature>
<dbReference type="InterPro" id="IPR010656">
    <property type="entry name" value="DctM"/>
</dbReference>
<dbReference type="Pfam" id="PF06808">
    <property type="entry name" value="DctM"/>
    <property type="match status" value="1"/>
</dbReference>
<accession>A0ABY9K8F0</accession>
<keyword evidence="3 7" id="KW-0997">Cell inner membrane</keyword>
<comment type="subcellular location">
    <subcellularLocation>
        <location evidence="1 7">Cell inner membrane</location>
        <topology evidence="1 7">Multi-pass membrane protein</topology>
    </subcellularLocation>
</comment>
<dbReference type="RefSeq" id="WP_306161152.1">
    <property type="nucleotide sequence ID" value="NZ_CP132315.1"/>
</dbReference>
<keyword evidence="9" id="KW-0614">Plasmid</keyword>
<feature type="transmembrane region" description="Helical" evidence="7">
    <location>
        <begin position="400"/>
        <end position="421"/>
    </location>
</feature>
<dbReference type="PIRSF" id="PIRSF006066">
    <property type="entry name" value="HI0050"/>
    <property type="match status" value="1"/>
</dbReference>
<evidence type="ECO:0000256" key="2">
    <source>
        <dbReference type="ARBA" id="ARBA00022475"/>
    </source>
</evidence>
<keyword evidence="5 7" id="KW-1133">Transmembrane helix</keyword>
<keyword evidence="4 7" id="KW-0812">Transmembrane</keyword>
<protein>
    <recommendedName>
        <fullName evidence="7">TRAP transporter large permease protein</fullName>
    </recommendedName>
</protein>
<evidence type="ECO:0000256" key="6">
    <source>
        <dbReference type="ARBA" id="ARBA00023136"/>
    </source>
</evidence>
<proteinExistence type="inferred from homology"/>
<reference evidence="9 10" key="1">
    <citation type="submission" date="2023-08" db="EMBL/GenBank/DDBJ databases">
        <title>Pathogen: clinical or host-associated sample.</title>
        <authorList>
            <person name="Hergert J."/>
            <person name="Casey R."/>
            <person name="Wagner J."/>
            <person name="Young E.L."/>
            <person name="Oakeson K.F."/>
        </authorList>
    </citation>
    <scope>NUCLEOTIDE SEQUENCE [LARGE SCALE GENOMIC DNA]</scope>
    <source>
        <strain evidence="9 10">UPHL-collab-2</strain>
        <plasmid evidence="9 10">unnamed1</plasmid>
    </source>
</reference>
<gene>
    <name evidence="9" type="ORF">Q9315_21955</name>
</gene>
<feature type="domain" description="TRAP C4-dicarboxylate transport system permease DctM subunit" evidence="8">
    <location>
        <begin position="10"/>
        <end position="416"/>
    </location>
</feature>
<evidence type="ECO:0000256" key="4">
    <source>
        <dbReference type="ARBA" id="ARBA00022692"/>
    </source>
</evidence>
<comment type="function">
    <text evidence="7">Part of the tripartite ATP-independent periplasmic (TRAP) transport system.</text>
</comment>
<keyword evidence="7" id="KW-0813">Transport</keyword>
<comment type="similarity">
    <text evidence="7">Belongs to the TRAP transporter large permease family.</text>
</comment>
<dbReference type="PANTHER" id="PTHR33362">
    <property type="entry name" value="SIALIC ACID TRAP TRANSPORTER PERMEASE PROTEIN SIAT-RELATED"/>
    <property type="match status" value="1"/>
</dbReference>
<feature type="transmembrane region" description="Helical" evidence="7">
    <location>
        <begin position="55"/>
        <end position="75"/>
    </location>
</feature>
<keyword evidence="10" id="KW-1185">Reference proteome</keyword>
<evidence type="ECO:0000259" key="8">
    <source>
        <dbReference type="Pfam" id="PF06808"/>
    </source>
</evidence>
<comment type="caution">
    <text evidence="7">Lacks conserved residue(s) required for the propagation of feature annotation.</text>
</comment>
<evidence type="ECO:0000256" key="5">
    <source>
        <dbReference type="ARBA" id="ARBA00022989"/>
    </source>
</evidence>
<keyword evidence="2" id="KW-1003">Cell membrane</keyword>
<comment type="subunit">
    <text evidence="7">The complex comprises the extracytoplasmic solute receptor protein and the two transmembrane proteins.</text>
</comment>
<keyword evidence="6 7" id="KW-0472">Membrane</keyword>
<evidence type="ECO:0000313" key="9">
    <source>
        <dbReference type="EMBL" id="WLS04857.1"/>
    </source>
</evidence>
<dbReference type="Proteomes" id="UP001225788">
    <property type="component" value="Plasmid unnamed1"/>
</dbReference>
<feature type="transmembrane region" description="Helical" evidence="7">
    <location>
        <begin position="216"/>
        <end position="236"/>
    </location>
</feature>
<feature type="transmembrane region" description="Helical" evidence="7">
    <location>
        <begin position="129"/>
        <end position="151"/>
    </location>
</feature>
<name>A0ABY9K8F0_9HYPH</name>
<geneLocation type="plasmid" evidence="9 10">
    <name>unnamed1</name>
</geneLocation>
<evidence type="ECO:0000313" key="10">
    <source>
        <dbReference type="Proteomes" id="UP001225788"/>
    </source>
</evidence>
<evidence type="ECO:0000256" key="3">
    <source>
        <dbReference type="ARBA" id="ARBA00022519"/>
    </source>
</evidence>
<sequence>MLGLAALILLALCVFVLIGLPIVISLAASVLLFLAFSGGWAMALPQQTLGGVGDYILITLPLFILAGGIMNATGIADKLFDFGVALVGWMRGGLAHVDVIASVMFGGMIGTSVADLAGSGSVTIPKLKAHGYPGPFACAVTATSSGIGVLIPPSSPMILYSAVTGTSLGALFLAGVIPGLLMAVAMMITISILARRIGWKAMGTFEWSEVIRTGKHAILPLGMPGLILFGLMFGVFTATEAGAFAVAYALLLSTVVYRTLTLSNMRRALVDSCILTGEVLMVVGFSTALGWALSQAGVPAALANGLQTVFPFENTTLKIFALLLIALIAGMVLDPLIPMIMPVLLPSLMIMDVDLVHFGVLMVTTVVIGQVTPPVAIALLVAAKIGNEDVMKVAKANMPFLIALFLFLILLVLVPSLSTALPEILK</sequence>
<evidence type="ECO:0000256" key="7">
    <source>
        <dbReference type="RuleBase" id="RU369079"/>
    </source>
</evidence>
<dbReference type="EMBL" id="CP132315">
    <property type="protein sequence ID" value="WLS04857.1"/>
    <property type="molecule type" value="Genomic_DNA"/>
</dbReference>
<dbReference type="NCBIfam" id="TIGR00786">
    <property type="entry name" value="dctM"/>
    <property type="match status" value="1"/>
</dbReference>
<evidence type="ECO:0000256" key="1">
    <source>
        <dbReference type="ARBA" id="ARBA00004429"/>
    </source>
</evidence>
<feature type="transmembrane region" description="Helical" evidence="7">
    <location>
        <begin position="242"/>
        <end position="260"/>
    </location>
</feature>
<feature type="transmembrane region" description="Helical" evidence="7">
    <location>
        <begin position="171"/>
        <end position="195"/>
    </location>
</feature>
<feature type="transmembrane region" description="Helical" evidence="7">
    <location>
        <begin position="6"/>
        <end position="34"/>
    </location>
</feature>
<organism evidence="9 10">
    <name type="scientific">Shinella oryzae</name>
    <dbReference type="NCBI Taxonomy" id="2871820"/>
    <lineage>
        <taxon>Bacteria</taxon>
        <taxon>Pseudomonadati</taxon>
        <taxon>Pseudomonadota</taxon>
        <taxon>Alphaproteobacteria</taxon>
        <taxon>Hyphomicrobiales</taxon>
        <taxon>Rhizobiaceae</taxon>
        <taxon>Shinella</taxon>
    </lineage>
</organism>
<feature type="transmembrane region" description="Helical" evidence="7">
    <location>
        <begin position="319"/>
        <end position="344"/>
    </location>
</feature>
<feature type="transmembrane region" description="Helical" evidence="7">
    <location>
        <begin position="356"/>
        <end position="380"/>
    </location>
</feature>
<dbReference type="InterPro" id="IPR004681">
    <property type="entry name" value="TRAP_DctM"/>
</dbReference>